<name>A0ABQ8J542_DERPT</name>
<evidence type="ECO:0000313" key="3">
    <source>
        <dbReference type="Proteomes" id="UP000887458"/>
    </source>
</evidence>
<proteinExistence type="predicted"/>
<feature type="chain" id="PRO_5047441820" evidence="1">
    <location>
        <begin position="17"/>
        <end position="165"/>
    </location>
</feature>
<dbReference type="Proteomes" id="UP000887458">
    <property type="component" value="Unassembled WGS sequence"/>
</dbReference>
<evidence type="ECO:0000256" key="1">
    <source>
        <dbReference type="SAM" id="SignalP"/>
    </source>
</evidence>
<reference evidence="2 3" key="1">
    <citation type="journal article" date="2018" name="J. Allergy Clin. Immunol.">
        <title>High-quality assembly of Dermatophagoides pteronyssinus genome and transcriptome reveals a wide range of novel allergens.</title>
        <authorList>
            <person name="Liu X.Y."/>
            <person name="Yang K.Y."/>
            <person name="Wang M.Q."/>
            <person name="Kwok J.S."/>
            <person name="Zeng X."/>
            <person name="Yang Z."/>
            <person name="Xiao X.J."/>
            <person name="Lau C.P."/>
            <person name="Li Y."/>
            <person name="Huang Z.M."/>
            <person name="Ba J.G."/>
            <person name="Yim A.K."/>
            <person name="Ouyang C.Y."/>
            <person name="Ngai S.M."/>
            <person name="Chan T.F."/>
            <person name="Leung E.L."/>
            <person name="Liu L."/>
            <person name="Liu Z.G."/>
            <person name="Tsui S.K."/>
        </authorList>
    </citation>
    <scope>NUCLEOTIDE SEQUENCE [LARGE SCALE GENOMIC DNA]</scope>
    <source>
        <strain evidence="2">Derp</strain>
    </source>
</reference>
<gene>
    <name evidence="2" type="ORF">DERP_011405</name>
</gene>
<organism evidence="2 3">
    <name type="scientific">Dermatophagoides pteronyssinus</name>
    <name type="common">European house dust mite</name>
    <dbReference type="NCBI Taxonomy" id="6956"/>
    <lineage>
        <taxon>Eukaryota</taxon>
        <taxon>Metazoa</taxon>
        <taxon>Ecdysozoa</taxon>
        <taxon>Arthropoda</taxon>
        <taxon>Chelicerata</taxon>
        <taxon>Arachnida</taxon>
        <taxon>Acari</taxon>
        <taxon>Acariformes</taxon>
        <taxon>Sarcoptiformes</taxon>
        <taxon>Astigmata</taxon>
        <taxon>Psoroptidia</taxon>
        <taxon>Analgoidea</taxon>
        <taxon>Pyroglyphidae</taxon>
        <taxon>Dermatophagoidinae</taxon>
        <taxon>Dermatophagoides</taxon>
    </lineage>
</organism>
<sequence>MHLTCIILNTIIRSLGDFVAAVADDDVVDDDNDNDDNDDDDDSIGFKRMIIMCRRRISSRQKFLAIRFGRAIFFGSIALLNACNEPDAKSITQVVGCTTTPTTPFPTPLKNPPNPCSFAPSIVNVATPVPRLEPIRLRAPAVPPITFDANDFTPVFRPSANSSGP</sequence>
<feature type="signal peptide" evidence="1">
    <location>
        <begin position="1"/>
        <end position="16"/>
    </location>
</feature>
<evidence type="ECO:0000313" key="2">
    <source>
        <dbReference type="EMBL" id="KAH9417694.1"/>
    </source>
</evidence>
<protein>
    <submittedName>
        <fullName evidence="2">Uncharacterized protein</fullName>
    </submittedName>
</protein>
<keyword evidence="3" id="KW-1185">Reference proteome</keyword>
<accession>A0ABQ8J542</accession>
<reference evidence="2 3" key="2">
    <citation type="journal article" date="2022" name="Mol. Biol. Evol.">
        <title>Comparative Genomics Reveals Insights into the Divergent Evolution of Astigmatic Mites and Household Pest Adaptations.</title>
        <authorList>
            <person name="Xiong Q."/>
            <person name="Wan A.T."/>
            <person name="Liu X."/>
            <person name="Fung C.S."/>
            <person name="Xiao X."/>
            <person name="Malainual N."/>
            <person name="Hou J."/>
            <person name="Wang L."/>
            <person name="Wang M."/>
            <person name="Yang K.Y."/>
            <person name="Cui Y."/>
            <person name="Leung E.L."/>
            <person name="Nong W."/>
            <person name="Shin S.K."/>
            <person name="Au S.W."/>
            <person name="Jeong K.Y."/>
            <person name="Chew F.T."/>
            <person name="Hui J.H."/>
            <person name="Leung T.F."/>
            <person name="Tungtrongchitr A."/>
            <person name="Zhong N."/>
            <person name="Liu Z."/>
            <person name="Tsui S.K."/>
        </authorList>
    </citation>
    <scope>NUCLEOTIDE SEQUENCE [LARGE SCALE GENOMIC DNA]</scope>
    <source>
        <strain evidence="2">Derp</strain>
    </source>
</reference>
<dbReference type="EMBL" id="NJHN03000074">
    <property type="protein sequence ID" value="KAH9417694.1"/>
    <property type="molecule type" value="Genomic_DNA"/>
</dbReference>
<keyword evidence="1" id="KW-0732">Signal</keyword>
<comment type="caution">
    <text evidence="2">The sequence shown here is derived from an EMBL/GenBank/DDBJ whole genome shotgun (WGS) entry which is preliminary data.</text>
</comment>